<evidence type="ECO:0000313" key="3">
    <source>
        <dbReference type="Proteomes" id="UP000310636"/>
    </source>
</evidence>
<dbReference type="GO" id="GO:0030313">
    <property type="term" value="C:cell envelope"/>
    <property type="evidence" value="ECO:0007669"/>
    <property type="project" value="UniProtKB-SubCell"/>
</dbReference>
<dbReference type="RefSeq" id="WP_136368377.1">
    <property type="nucleotide sequence ID" value="NZ_SSOB01000003.1"/>
</dbReference>
<keyword evidence="3" id="KW-1185">Reference proteome</keyword>
<protein>
    <submittedName>
        <fullName evidence="2">Uncharacterized protein</fullName>
    </submittedName>
</protein>
<comment type="subcellular location">
    <subcellularLocation>
        <location evidence="1">Cell envelope</location>
    </subcellularLocation>
</comment>
<dbReference type="InterPro" id="IPR042229">
    <property type="entry name" value="Listeria/Bacterioides_rpt_sf"/>
</dbReference>
<dbReference type="OrthoDB" id="9802993at2"/>
<dbReference type="Gene3D" id="2.60.40.4270">
    <property type="entry name" value="Listeria-Bacteroides repeat domain"/>
    <property type="match status" value="1"/>
</dbReference>
<organism evidence="2 3">
    <name type="scientific">Cohnella fermenti</name>
    <dbReference type="NCBI Taxonomy" id="2565925"/>
    <lineage>
        <taxon>Bacteria</taxon>
        <taxon>Bacillati</taxon>
        <taxon>Bacillota</taxon>
        <taxon>Bacilli</taxon>
        <taxon>Bacillales</taxon>
        <taxon>Paenibacillaceae</taxon>
        <taxon>Cohnella</taxon>
    </lineage>
</organism>
<dbReference type="Pfam" id="PF09479">
    <property type="entry name" value="Flg_new"/>
    <property type="match status" value="1"/>
</dbReference>
<proteinExistence type="predicted"/>
<reference evidence="2 3" key="1">
    <citation type="submission" date="2019-04" db="EMBL/GenBank/DDBJ databases">
        <title>Cohnella sp. nov. isolated from preserved vegetables.</title>
        <authorList>
            <person name="Lin S.-Y."/>
            <person name="Hung M.-H."/>
            <person name="Young C.-C."/>
        </authorList>
    </citation>
    <scope>NUCLEOTIDE SEQUENCE [LARGE SCALE GENOMIC DNA]</scope>
    <source>
        <strain evidence="2 3">CC-MHH1044</strain>
    </source>
</reference>
<dbReference type="NCBIfam" id="TIGR02543">
    <property type="entry name" value="List_Bact_rpt"/>
    <property type="match status" value="1"/>
</dbReference>
<evidence type="ECO:0000256" key="1">
    <source>
        <dbReference type="ARBA" id="ARBA00004196"/>
    </source>
</evidence>
<dbReference type="EMBL" id="SSOB01000003">
    <property type="protein sequence ID" value="THF83748.1"/>
    <property type="molecule type" value="Genomic_DNA"/>
</dbReference>
<gene>
    <name evidence="2" type="ORF">E6C55_03405</name>
</gene>
<name>A0A4S4C730_9BACL</name>
<evidence type="ECO:0000313" key="2">
    <source>
        <dbReference type="EMBL" id="THF83748.1"/>
    </source>
</evidence>
<accession>A0A4S4C730</accession>
<dbReference type="InterPro" id="IPR013378">
    <property type="entry name" value="InlB-like_B-rpt"/>
</dbReference>
<dbReference type="AlphaFoldDB" id="A0A4S4C730"/>
<comment type="caution">
    <text evidence="2">The sequence shown here is derived from an EMBL/GenBank/DDBJ whole genome shotgun (WGS) entry which is preliminary data.</text>
</comment>
<sequence>MSYGGNATVPEEPSRTGYTFAGWYADEALTTMFSFDTAITGDVTLYAQWIKKTSSSSTNASQIEHVVVNVENGEQVSGFVVTQMTVTRTTDANGKKTDLVIFTAELAARTVKQLTAAGSVSARLVLPDPKDEVAAAAAKLLADGGINLKIATDGALSRRACSSSITTEREN</sequence>
<dbReference type="Proteomes" id="UP000310636">
    <property type="component" value="Unassembled WGS sequence"/>
</dbReference>